<comment type="cofactor">
    <cofactor evidence="1 5">
        <name>pyridoxal 5'-phosphate</name>
        <dbReference type="ChEBI" id="CHEBI:597326"/>
    </cofactor>
</comment>
<evidence type="ECO:0000313" key="8">
    <source>
        <dbReference type="Proteomes" id="UP001597221"/>
    </source>
</evidence>
<keyword evidence="8" id="KW-1185">Reference proteome</keyword>
<dbReference type="Proteomes" id="UP001597221">
    <property type="component" value="Unassembled WGS sequence"/>
</dbReference>
<comment type="similarity">
    <text evidence="2 4">Belongs to the class-V pyridoxal-phosphate-dependent aminotransferase family.</text>
</comment>
<dbReference type="Pfam" id="PF00266">
    <property type="entry name" value="Aminotran_5"/>
    <property type="match status" value="1"/>
</dbReference>
<reference evidence="8" key="1">
    <citation type="journal article" date="2019" name="Int. J. Syst. Evol. Microbiol.">
        <title>The Global Catalogue of Microorganisms (GCM) 10K type strain sequencing project: providing services to taxonomists for standard genome sequencing and annotation.</title>
        <authorList>
            <consortium name="The Broad Institute Genomics Platform"/>
            <consortium name="The Broad Institute Genome Sequencing Center for Infectious Disease"/>
            <person name="Wu L."/>
            <person name="Ma J."/>
        </authorList>
    </citation>
    <scope>NUCLEOTIDE SEQUENCE [LARGE SCALE GENOMIC DNA]</scope>
    <source>
        <strain evidence="8">CGMCC 1.12376</strain>
    </source>
</reference>
<dbReference type="PANTHER" id="PTHR21152">
    <property type="entry name" value="AMINOTRANSFERASE CLASS V"/>
    <property type="match status" value="1"/>
</dbReference>
<evidence type="ECO:0000259" key="6">
    <source>
        <dbReference type="Pfam" id="PF00266"/>
    </source>
</evidence>
<dbReference type="InterPro" id="IPR015424">
    <property type="entry name" value="PyrdxlP-dep_Trfase"/>
</dbReference>
<evidence type="ECO:0000256" key="1">
    <source>
        <dbReference type="ARBA" id="ARBA00001933"/>
    </source>
</evidence>
<dbReference type="Gene3D" id="3.40.640.10">
    <property type="entry name" value="Type I PLP-dependent aspartate aminotransferase-like (Major domain)"/>
    <property type="match status" value="1"/>
</dbReference>
<gene>
    <name evidence="7" type="ORF">ACFSBH_15390</name>
</gene>
<evidence type="ECO:0000256" key="4">
    <source>
        <dbReference type="RuleBase" id="RU004075"/>
    </source>
</evidence>
<comment type="caution">
    <text evidence="7">The sequence shown here is derived from an EMBL/GenBank/DDBJ whole genome shotgun (WGS) entry which is preliminary data.</text>
</comment>
<dbReference type="InterPro" id="IPR000192">
    <property type="entry name" value="Aminotrans_V_dom"/>
</dbReference>
<dbReference type="InterPro" id="IPR024169">
    <property type="entry name" value="SP_NH2Trfase/AEP_transaminase"/>
</dbReference>
<accession>A0ABW4HUX9</accession>
<dbReference type="Gene3D" id="3.90.1150.10">
    <property type="entry name" value="Aspartate Aminotransferase, domain 1"/>
    <property type="match status" value="1"/>
</dbReference>
<evidence type="ECO:0000256" key="5">
    <source>
        <dbReference type="RuleBase" id="RU004504"/>
    </source>
</evidence>
<dbReference type="PROSITE" id="PS00595">
    <property type="entry name" value="AA_TRANSFER_CLASS_5"/>
    <property type="match status" value="1"/>
</dbReference>
<name>A0ABW4HUX9_9BACI</name>
<proteinExistence type="inferred from homology"/>
<evidence type="ECO:0000256" key="3">
    <source>
        <dbReference type="ARBA" id="ARBA00022898"/>
    </source>
</evidence>
<dbReference type="EMBL" id="JBHUDE010000143">
    <property type="protein sequence ID" value="MFD1608997.1"/>
    <property type="molecule type" value="Genomic_DNA"/>
</dbReference>
<keyword evidence="7" id="KW-0808">Transferase</keyword>
<dbReference type="PIRSF" id="PIRSF000524">
    <property type="entry name" value="SPT"/>
    <property type="match status" value="1"/>
</dbReference>
<sequence>MYKNILRHPGPTPIPKKVELAMGQDMFSHRSEEFVKLYRETTERVKPVFGTKQEILLLPSGGTAALEAAVVNAVSPGEEVVVVTVGAFGDYFVSICEKYGLKVHKLEKNWGEACTKEELADFLKPLSNIKAVFATYNETSTGILNPVDQLAEAVREHSEAIFIVDGVSALGGAPAEMDEWGIDILVTGSQKAMMLPPGLSFVAVSDKAWKQIEENAPTAYYLNLLSYRDWAEKGMTPNTPAVSLIVGLSAVCDLIEEEGGIAKTVERHELMKNMVRASMKALSIDLLTNDEFASPTITAIRTPKGLNLADYLGHLKKEYHLDFAGGLGHLQGEIFRFGHMGYCFPSDVLEAVSLMEAGLQDFSYSFESGAGVKAAQDVYLASLKKKSVVSN</sequence>
<protein>
    <submittedName>
        <fullName evidence="7">Pyridoxal-phosphate-dependent aminotransferase family protein</fullName>
    </submittedName>
</protein>
<dbReference type="RefSeq" id="WP_251516601.1">
    <property type="nucleotide sequence ID" value="NZ_JAMBON010000038.1"/>
</dbReference>
<feature type="domain" description="Aminotransferase class V" evidence="6">
    <location>
        <begin position="24"/>
        <end position="302"/>
    </location>
</feature>
<evidence type="ECO:0000313" key="7">
    <source>
        <dbReference type="EMBL" id="MFD1608997.1"/>
    </source>
</evidence>
<dbReference type="InterPro" id="IPR015422">
    <property type="entry name" value="PyrdxlP-dep_Trfase_small"/>
</dbReference>
<dbReference type="PANTHER" id="PTHR21152:SF40">
    <property type="entry name" value="ALANINE--GLYOXYLATE AMINOTRANSFERASE"/>
    <property type="match status" value="1"/>
</dbReference>
<evidence type="ECO:0000256" key="2">
    <source>
        <dbReference type="ARBA" id="ARBA00009236"/>
    </source>
</evidence>
<dbReference type="InterPro" id="IPR015421">
    <property type="entry name" value="PyrdxlP-dep_Trfase_major"/>
</dbReference>
<dbReference type="InterPro" id="IPR020578">
    <property type="entry name" value="Aminotrans_V_PyrdxlP_BS"/>
</dbReference>
<dbReference type="GO" id="GO:0008483">
    <property type="term" value="F:transaminase activity"/>
    <property type="evidence" value="ECO:0007669"/>
    <property type="project" value="UniProtKB-KW"/>
</dbReference>
<keyword evidence="3" id="KW-0663">Pyridoxal phosphate</keyword>
<dbReference type="SUPFAM" id="SSF53383">
    <property type="entry name" value="PLP-dependent transferases"/>
    <property type="match status" value="1"/>
</dbReference>
<keyword evidence="7" id="KW-0032">Aminotransferase</keyword>
<organism evidence="7 8">
    <name type="scientific">Oceanobacillus luteolus</name>
    <dbReference type="NCBI Taxonomy" id="1274358"/>
    <lineage>
        <taxon>Bacteria</taxon>
        <taxon>Bacillati</taxon>
        <taxon>Bacillota</taxon>
        <taxon>Bacilli</taxon>
        <taxon>Bacillales</taxon>
        <taxon>Bacillaceae</taxon>
        <taxon>Oceanobacillus</taxon>
    </lineage>
</organism>